<dbReference type="EC" id="1.8.4.8" evidence="3"/>
<evidence type="ECO:0000313" key="4">
    <source>
        <dbReference type="Proteomes" id="UP000001169"/>
    </source>
</evidence>
<dbReference type="InterPro" id="IPR050128">
    <property type="entry name" value="Sulfate_adenylyltrnsfr_sub2"/>
</dbReference>
<feature type="region of interest" description="Disordered" evidence="1">
    <location>
        <begin position="26"/>
        <end position="51"/>
    </location>
</feature>
<evidence type="ECO:0000259" key="2">
    <source>
        <dbReference type="Pfam" id="PF01507"/>
    </source>
</evidence>
<dbReference type="PANTHER" id="PTHR43196:SF1">
    <property type="entry name" value="SULFATE ADENYLYLTRANSFERASE SUBUNIT 2"/>
    <property type="match status" value="1"/>
</dbReference>
<dbReference type="Proteomes" id="UP000001169">
    <property type="component" value="Plasmid pNG200"/>
</dbReference>
<geneLocation type="plasmid" evidence="3 4">
    <name>pNG200</name>
</geneLocation>
<feature type="compositionally biased region" description="Polar residues" evidence="1">
    <location>
        <begin position="29"/>
        <end position="49"/>
    </location>
</feature>
<dbReference type="PANTHER" id="PTHR43196">
    <property type="entry name" value="SULFATE ADENYLYLTRANSFERASE SUBUNIT 2"/>
    <property type="match status" value="1"/>
</dbReference>
<keyword evidence="3" id="KW-0560">Oxidoreductase</keyword>
<accession>Q5V824</accession>
<dbReference type="GO" id="GO:0004604">
    <property type="term" value="F:phosphoadenylyl-sulfate reductase (thioredoxin) activity"/>
    <property type="evidence" value="ECO:0007669"/>
    <property type="project" value="UniProtKB-EC"/>
</dbReference>
<sequence>MTDTDHSRAAETKAMTCPCGKAAPCAGSRPSNGAGTENANTGPTLPDTTSETREEFGGIKAQIPETDAPDEILQRANSREWDNAFALCSGGKDSTAALHHTYRNAEFPLDGIIFIDTNIGLHESKEYVQNLGEKFDLPVHIADTRNKADRYRERIEKYGFAGPTRQSHRFEYICNKDKPLQKFLTGFEGQSLLISGATRQESDARYEAVSADGIEQDGTRTFVSPLARWTQSDVDDYLNEHGVEVSEVTELLESSGDCLCGAYADRYLELSQLREHYRYLHTYIQSLEARVIDAARNDELLKDQYSSCSGFRGSLLHTDHTGYPVR</sequence>
<dbReference type="GeneID" id="40150507"/>
<dbReference type="Gene3D" id="3.40.50.620">
    <property type="entry name" value="HUPs"/>
    <property type="match status" value="1"/>
</dbReference>
<dbReference type="HOGENOM" id="CLU_851541_0_0_2"/>
<dbReference type="RefSeq" id="WP_011222179.1">
    <property type="nucleotide sequence ID" value="NC_006390.1"/>
</dbReference>
<keyword evidence="3" id="KW-0614">Plasmid</keyword>
<dbReference type="Pfam" id="PF01507">
    <property type="entry name" value="PAPS_reduct"/>
    <property type="match status" value="1"/>
</dbReference>
<dbReference type="InterPro" id="IPR002500">
    <property type="entry name" value="PAPS_reduct_dom"/>
</dbReference>
<dbReference type="InterPro" id="IPR014729">
    <property type="entry name" value="Rossmann-like_a/b/a_fold"/>
</dbReference>
<reference evidence="3 4" key="1">
    <citation type="journal article" date="2004" name="Genome Res.">
        <title>Genome sequence of Haloarcula marismortui: a halophilic archaeon from the Dead Sea.</title>
        <authorList>
            <person name="Baliga N.S."/>
            <person name="Bonneau R."/>
            <person name="Facciotti M.T."/>
            <person name="Pan M."/>
            <person name="Glusman G."/>
            <person name="Deutsch E.W."/>
            <person name="Shannon P."/>
            <person name="Chiu Y."/>
            <person name="Weng R.S."/>
            <person name="Gan R.R."/>
            <person name="Hung P."/>
            <person name="Date S.V."/>
            <person name="Marcotte E."/>
            <person name="Hood L."/>
            <person name="Ng W.V."/>
        </authorList>
    </citation>
    <scope>NUCLEOTIDE SEQUENCE [LARGE SCALE GENOMIC DNA]</scope>
    <source>
        <strain evidence="4">ATCC 43049 / DSM 3752 / JCM 8966 / VKM B-1809</strain>
        <plasmid evidence="4">Plasmid pNG200</plasmid>
    </source>
</reference>
<dbReference type="AlphaFoldDB" id="Q5V824"/>
<organism evidence="3 4">
    <name type="scientific">Haloarcula marismortui (strain ATCC 43049 / DSM 3752 / JCM 8966 / VKM B-1809)</name>
    <name type="common">Halobacterium marismortui</name>
    <dbReference type="NCBI Taxonomy" id="272569"/>
    <lineage>
        <taxon>Archaea</taxon>
        <taxon>Methanobacteriati</taxon>
        <taxon>Methanobacteriota</taxon>
        <taxon>Stenosarchaea group</taxon>
        <taxon>Halobacteria</taxon>
        <taxon>Halobacteriales</taxon>
        <taxon>Haloarculaceae</taxon>
        <taxon>Haloarcula</taxon>
    </lineage>
</organism>
<protein>
    <submittedName>
        <fullName evidence="3">Phosphoadenosine phosphosulfate reductase</fullName>
        <ecNumber evidence="3">1.8.4.8</ecNumber>
    </submittedName>
</protein>
<dbReference type="PATRIC" id="fig|272569.17.peg.71"/>
<name>Q5V824_HALMA</name>
<gene>
    <name evidence="3" type="primary">papSR</name>
    <name evidence="3" type="ordered locus">pNG2036</name>
</gene>
<proteinExistence type="predicted"/>
<dbReference type="EnsemblBacteria" id="AAV44328">
    <property type="protein sequence ID" value="AAV44328"/>
    <property type="gene ID" value="pNG2036"/>
</dbReference>
<evidence type="ECO:0000313" key="3">
    <source>
        <dbReference type="EMBL" id="AAV44328.1"/>
    </source>
</evidence>
<dbReference type="SUPFAM" id="SSF52402">
    <property type="entry name" value="Adenine nucleotide alpha hydrolases-like"/>
    <property type="match status" value="1"/>
</dbReference>
<feature type="domain" description="Phosphoadenosine phosphosulphate reductase" evidence="2">
    <location>
        <begin position="85"/>
        <end position="247"/>
    </location>
</feature>
<keyword evidence="4" id="KW-1185">Reference proteome</keyword>
<evidence type="ECO:0000256" key="1">
    <source>
        <dbReference type="SAM" id="MobiDB-lite"/>
    </source>
</evidence>
<dbReference type="EMBL" id="AY596291">
    <property type="protein sequence ID" value="AAV44328.1"/>
    <property type="molecule type" value="Genomic_DNA"/>
</dbReference>
<dbReference type="KEGG" id="hma:pNG2036"/>